<dbReference type="InterPro" id="IPR003918">
    <property type="entry name" value="NADH_UbQ_OxRdtase"/>
</dbReference>
<dbReference type="GO" id="GO:0016020">
    <property type="term" value="C:membrane"/>
    <property type="evidence" value="ECO:0007669"/>
    <property type="project" value="UniProtKB-SubCell"/>
</dbReference>
<feature type="non-terminal residue" evidence="11">
    <location>
        <position position="399"/>
    </location>
</feature>
<reference evidence="11" key="1">
    <citation type="submission" date="2018-05" db="EMBL/GenBank/DDBJ databases">
        <authorList>
            <person name="Lanie J.A."/>
            <person name="Ng W.-L."/>
            <person name="Kazmierczak K.M."/>
            <person name="Andrzejewski T.M."/>
            <person name="Davidsen T.M."/>
            <person name="Wayne K.J."/>
            <person name="Tettelin H."/>
            <person name="Glass J.I."/>
            <person name="Rusch D."/>
            <person name="Podicherti R."/>
            <person name="Tsui H.-C.T."/>
            <person name="Winkler M.E."/>
        </authorList>
    </citation>
    <scope>NUCLEOTIDE SEQUENCE</scope>
</reference>
<feature type="transmembrane region" description="Helical" evidence="8">
    <location>
        <begin position="138"/>
        <end position="158"/>
    </location>
</feature>
<feature type="transmembrane region" description="Helical" evidence="8">
    <location>
        <begin position="37"/>
        <end position="56"/>
    </location>
</feature>
<proteinExistence type="inferred from homology"/>
<feature type="non-terminal residue" evidence="11">
    <location>
        <position position="1"/>
    </location>
</feature>
<evidence type="ECO:0000256" key="3">
    <source>
        <dbReference type="ARBA" id="ARBA00022692"/>
    </source>
</evidence>
<dbReference type="GO" id="GO:0042773">
    <property type="term" value="P:ATP synthesis coupled electron transport"/>
    <property type="evidence" value="ECO:0007669"/>
    <property type="project" value="InterPro"/>
</dbReference>
<feature type="transmembrane region" description="Helical" evidence="8">
    <location>
        <begin position="116"/>
        <end position="132"/>
    </location>
</feature>
<feature type="transmembrane region" description="Helical" evidence="8">
    <location>
        <begin position="12"/>
        <end position="30"/>
    </location>
</feature>
<dbReference type="PANTHER" id="PTHR43507">
    <property type="entry name" value="NADH-UBIQUINONE OXIDOREDUCTASE CHAIN 4"/>
    <property type="match status" value="1"/>
</dbReference>
<comment type="subcellular location">
    <subcellularLocation>
        <location evidence="1">Membrane</location>
        <topology evidence="1">Multi-pass membrane protein</topology>
    </subcellularLocation>
</comment>
<dbReference type="GO" id="GO:0015990">
    <property type="term" value="P:electron transport coupled proton transport"/>
    <property type="evidence" value="ECO:0007669"/>
    <property type="project" value="TreeGrafter"/>
</dbReference>
<evidence type="ECO:0000256" key="4">
    <source>
        <dbReference type="ARBA" id="ARBA00022967"/>
    </source>
</evidence>
<evidence type="ECO:0000256" key="2">
    <source>
        <dbReference type="ARBA" id="ARBA00009025"/>
    </source>
</evidence>
<sequence>MLNALAYESWVLHALIWLPLLGMVHVLWAAEDRAKELALGWSLVVFVLSVGLWWAYDPDLGGGYQLSSSLPWIEAWGVNYALGLDGISLFMVMLSTFTTPLAILGSFNYIKKRQKSFYALMLLLEVGVVGVFTAVDLFLFYVFFELTLVPMYFIIGIWGGERRVYAAIKFFLYTAIGSLLMLVGILYMYARGKALLGVASFAFVDLFQITLTPGEQMWLFGAFALAFAIKVPVFPFHTWLPDAHVEAPTPGSVVLAAVLLKMGTYGFVRFLLPFFPYAAQDPRVVTLMLTLGVVGIIYASWVAAVQPDAKRLVAYTSVAHMGFVVIGVFALNLNGLQGGLLVMISHGISTGALFLLIGMLYERRHTRLIADFGGIGRVAPWLTTAFVITALASIGLPGT</sequence>
<dbReference type="InterPro" id="IPR000260">
    <property type="entry name" value="NADH4_N"/>
</dbReference>
<dbReference type="GO" id="GO:0003954">
    <property type="term" value="F:NADH dehydrogenase activity"/>
    <property type="evidence" value="ECO:0007669"/>
    <property type="project" value="TreeGrafter"/>
</dbReference>
<feature type="transmembrane region" description="Helical" evidence="8">
    <location>
        <begin position="284"/>
        <end position="306"/>
    </location>
</feature>
<name>A0A381PKW1_9ZZZZ</name>
<dbReference type="PANTHER" id="PTHR43507:SF1">
    <property type="entry name" value="NADH-UBIQUINONE OXIDOREDUCTASE CHAIN 4"/>
    <property type="match status" value="1"/>
</dbReference>
<evidence type="ECO:0000256" key="6">
    <source>
        <dbReference type="ARBA" id="ARBA00023027"/>
    </source>
</evidence>
<dbReference type="GO" id="GO:0048039">
    <property type="term" value="F:ubiquinone binding"/>
    <property type="evidence" value="ECO:0007669"/>
    <property type="project" value="TreeGrafter"/>
</dbReference>
<evidence type="ECO:0000259" key="9">
    <source>
        <dbReference type="Pfam" id="PF00361"/>
    </source>
</evidence>
<keyword evidence="7 8" id="KW-0472">Membrane</keyword>
<keyword evidence="6" id="KW-0520">NAD</keyword>
<feature type="domain" description="NADH:ubiquinone oxidoreductase chain 4 N-terminal" evidence="10">
    <location>
        <begin position="75"/>
        <end position="126"/>
    </location>
</feature>
<dbReference type="InterPro" id="IPR001750">
    <property type="entry name" value="ND/Mrp_TM"/>
</dbReference>
<feature type="domain" description="NADH:quinone oxidoreductase/Mrp antiporter transmembrane" evidence="9">
    <location>
        <begin position="134"/>
        <end position="399"/>
    </location>
</feature>
<gene>
    <name evidence="11" type="ORF">METZ01_LOCUS20444</name>
</gene>
<evidence type="ECO:0000256" key="1">
    <source>
        <dbReference type="ARBA" id="ARBA00004141"/>
    </source>
</evidence>
<organism evidence="11">
    <name type="scientific">marine metagenome</name>
    <dbReference type="NCBI Taxonomy" id="408172"/>
    <lineage>
        <taxon>unclassified sequences</taxon>
        <taxon>metagenomes</taxon>
        <taxon>ecological metagenomes</taxon>
    </lineage>
</organism>
<protein>
    <recommendedName>
        <fullName evidence="12">NADH:quinone oxidoreductase/Mrp antiporter membrane subunit domain-containing protein</fullName>
    </recommendedName>
</protein>
<evidence type="ECO:0000256" key="8">
    <source>
        <dbReference type="SAM" id="Phobius"/>
    </source>
</evidence>
<dbReference type="PRINTS" id="PR01437">
    <property type="entry name" value="NUOXDRDTASE4"/>
</dbReference>
<feature type="transmembrane region" description="Helical" evidence="8">
    <location>
        <begin position="252"/>
        <end position="272"/>
    </location>
</feature>
<evidence type="ECO:0000256" key="7">
    <source>
        <dbReference type="ARBA" id="ARBA00023136"/>
    </source>
</evidence>
<feature type="transmembrane region" description="Helical" evidence="8">
    <location>
        <begin position="381"/>
        <end position="398"/>
    </location>
</feature>
<feature type="transmembrane region" description="Helical" evidence="8">
    <location>
        <begin position="312"/>
        <end position="333"/>
    </location>
</feature>
<feature type="transmembrane region" description="Helical" evidence="8">
    <location>
        <begin position="218"/>
        <end position="240"/>
    </location>
</feature>
<dbReference type="InterPro" id="IPR010227">
    <property type="entry name" value="NADH_Q_OxRdtase_chainM/4"/>
</dbReference>
<dbReference type="Pfam" id="PF01059">
    <property type="entry name" value="Oxidored_q5_N"/>
    <property type="match status" value="1"/>
</dbReference>
<evidence type="ECO:0000256" key="5">
    <source>
        <dbReference type="ARBA" id="ARBA00022989"/>
    </source>
</evidence>
<comment type="similarity">
    <text evidence="2">Belongs to the complex I subunit 4 family.</text>
</comment>
<dbReference type="AlphaFoldDB" id="A0A381PKW1"/>
<evidence type="ECO:0000259" key="10">
    <source>
        <dbReference type="Pfam" id="PF01059"/>
    </source>
</evidence>
<feature type="transmembrane region" description="Helical" evidence="8">
    <location>
        <begin position="170"/>
        <end position="188"/>
    </location>
</feature>
<feature type="transmembrane region" description="Helical" evidence="8">
    <location>
        <begin position="76"/>
        <end position="104"/>
    </location>
</feature>
<dbReference type="Pfam" id="PF00361">
    <property type="entry name" value="Proton_antipo_M"/>
    <property type="match status" value="1"/>
</dbReference>
<evidence type="ECO:0008006" key="12">
    <source>
        <dbReference type="Google" id="ProtNLM"/>
    </source>
</evidence>
<evidence type="ECO:0000313" key="11">
    <source>
        <dbReference type="EMBL" id="SUZ67590.1"/>
    </source>
</evidence>
<accession>A0A381PKW1</accession>
<dbReference type="EMBL" id="UINC01001016">
    <property type="protein sequence ID" value="SUZ67590.1"/>
    <property type="molecule type" value="Genomic_DNA"/>
</dbReference>
<dbReference type="GO" id="GO:0008137">
    <property type="term" value="F:NADH dehydrogenase (ubiquinone) activity"/>
    <property type="evidence" value="ECO:0007669"/>
    <property type="project" value="InterPro"/>
</dbReference>
<dbReference type="NCBIfam" id="TIGR01972">
    <property type="entry name" value="NDH_I_M"/>
    <property type="match status" value="1"/>
</dbReference>
<keyword evidence="3 8" id="KW-0812">Transmembrane</keyword>
<feature type="transmembrane region" description="Helical" evidence="8">
    <location>
        <begin position="340"/>
        <end position="361"/>
    </location>
</feature>
<keyword evidence="4" id="KW-1278">Translocase</keyword>
<keyword evidence="5 8" id="KW-1133">Transmembrane helix</keyword>